<dbReference type="Proteomes" id="UP000600918">
    <property type="component" value="Unassembled WGS sequence"/>
</dbReference>
<gene>
    <name evidence="2" type="ORF">H0235_004641</name>
</gene>
<feature type="region of interest" description="Disordered" evidence="1">
    <location>
        <begin position="59"/>
        <end position="104"/>
    </location>
</feature>
<organism evidence="2 3">
    <name type="scientific">Vespula pensylvanica</name>
    <name type="common">Western yellow jacket</name>
    <name type="synonym">Wasp</name>
    <dbReference type="NCBI Taxonomy" id="30213"/>
    <lineage>
        <taxon>Eukaryota</taxon>
        <taxon>Metazoa</taxon>
        <taxon>Ecdysozoa</taxon>
        <taxon>Arthropoda</taxon>
        <taxon>Hexapoda</taxon>
        <taxon>Insecta</taxon>
        <taxon>Pterygota</taxon>
        <taxon>Neoptera</taxon>
        <taxon>Endopterygota</taxon>
        <taxon>Hymenoptera</taxon>
        <taxon>Apocrita</taxon>
        <taxon>Aculeata</taxon>
        <taxon>Vespoidea</taxon>
        <taxon>Vespidae</taxon>
        <taxon>Vespinae</taxon>
        <taxon>Vespula</taxon>
    </lineage>
</organism>
<name>A0A834UD68_VESPE</name>
<sequence length="234" mass="25377">MFRLELVAFSLAYLSGKRLDLSLRATLKDGLLPVEKDECDGVNTIESTFGRSLGFVINDDNNNNNNNNNNNDDDDDDDDDEDKDDHEQADVERSKRSGSCGKVVGKSSVLSSRSSLLVERSVGVAGVKDCSDKKKKKGERRIPLGESRKSSRYDGSSDDSGSGGGSGGGGEMSRSSRLMKALHSGRTMIDLLINEASPSASRYIRNNTTESKVYCRPYNGSTLRQIGCSASRIC</sequence>
<accession>A0A834UD68</accession>
<comment type="caution">
    <text evidence="2">The sequence shown here is derived from an EMBL/GenBank/DDBJ whole genome shotgun (WGS) entry which is preliminary data.</text>
</comment>
<feature type="compositionally biased region" description="Basic and acidic residues" evidence="1">
    <location>
        <begin position="85"/>
        <end position="95"/>
    </location>
</feature>
<dbReference type="EMBL" id="JACSDY010000003">
    <property type="protein sequence ID" value="KAF7431717.1"/>
    <property type="molecule type" value="Genomic_DNA"/>
</dbReference>
<reference evidence="2" key="1">
    <citation type="journal article" date="2020" name="G3 (Bethesda)">
        <title>High-Quality Assemblies for Three Invasive Social Wasps from the &lt;i&gt;Vespula&lt;/i&gt; Genus.</title>
        <authorList>
            <person name="Harrop T.W.R."/>
            <person name="Guhlin J."/>
            <person name="McLaughlin G.M."/>
            <person name="Permina E."/>
            <person name="Stockwell P."/>
            <person name="Gilligan J."/>
            <person name="Le Lec M.F."/>
            <person name="Gruber M.A.M."/>
            <person name="Quinn O."/>
            <person name="Lovegrove M."/>
            <person name="Duncan E.J."/>
            <person name="Remnant E.J."/>
            <person name="Van Eeckhoven J."/>
            <person name="Graham B."/>
            <person name="Knapp R.A."/>
            <person name="Langford K.W."/>
            <person name="Kronenberg Z."/>
            <person name="Press M.O."/>
            <person name="Eacker S.M."/>
            <person name="Wilson-Rankin E.E."/>
            <person name="Purcell J."/>
            <person name="Lester P.J."/>
            <person name="Dearden P.K."/>
        </authorList>
    </citation>
    <scope>NUCLEOTIDE SEQUENCE</scope>
    <source>
        <strain evidence="2">Volc-1</strain>
    </source>
</reference>
<proteinExistence type="predicted"/>
<feature type="compositionally biased region" description="Low complexity" evidence="1">
    <location>
        <begin position="59"/>
        <end position="70"/>
    </location>
</feature>
<keyword evidence="3" id="KW-1185">Reference proteome</keyword>
<evidence type="ECO:0000256" key="1">
    <source>
        <dbReference type="SAM" id="MobiDB-lite"/>
    </source>
</evidence>
<protein>
    <submittedName>
        <fullName evidence="2">Uncharacterized protein</fullName>
    </submittedName>
</protein>
<feature type="compositionally biased region" description="Basic and acidic residues" evidence="1">
    <location>
        <begin position="140"/>
        <end position="152"/>
    </location>
</feature>
<evidence type="ECO:0000313" key="3">
    <source>
        <dbReference type="Proteomes" id="UP000600918"/>
    </source>
</evidence>
<feature type="compositionally biased region" description="Gly residues" evidence="1">
    <location>
        <begin position="161"/>
        <end position="171"/>
    </location>
</feature>
<dbReference type="AlphaFoldDB" id="A0A834UD68"/>
<evidence type="ECO:0000313" key="2">
    <source>
        <dbReference type="EMBL" id="KAF7431717.1"/>
    </source>
</evidence>
<feature type="region of interest" description="Disordered" evidence="1">
    <location>
        <begin position="128"/>
        <end position="175"/>
    </location>
</feature>
<feature type="compositionally biased region" description="Acidic residues" evidence="1">
    <location>
        <begin position="71"/>
        <end position="84"/>
    </location>
</feature>